<dbReference type="AlphaFoldDB" id="A0A1H5WJR9"/>
<dbReference type="Proteomes" id="UP000236753">
    <property type="component" value="Unassembled WGS sequence"/>
</dbReference>
<dbReference type="GO" id="GO:0043571">
    <property type="term" value="P:maintenance of CRISPR repeat elements"/>
    <property type="evidence" value="ECO:0007669"/>
    <property type="project" value="UniProtKB-UniRule"/>
</dbReference>
<keyword evidence="1 10" id="KW-0540">Nuclease</keyword>
<dbReference type="CDD" id="cd09634">
    <property type="entry name" value="Cas1_I-II-III"/>
    <property type="match status" value="1"/>
</dbReference>
<name>A0A1H5WJR9_9PROT</name>
<keyword evidence="7 10" id="KW-0238">DNA-binding</keyword>
<keyword evidence="6 10" id="KW-0051">Antiviral defense</keyword>
<dbReference type="GO" id="GO:0046872">
    <property type="term" value="F:metal ion binding"/>
    <property type="evidence" value="ECO:0007669"/>
    <property type="project" value="UniProtKB-UniRule"/>
</dbReference>
<dbReference type="InterPro" id="IPR002729">
    <property type="entry name" value="CRISPR-assoc_Cas1"/>
</dbReference>
<dbReference type="Gene3D" id="1.20.120.920">
    <property type="entry name" value="CRISPR-associated endonuclease Cas1, C-terminal domain"/>
    <property type="match status" value="1"/>
</dbReference>
<dbReference type="GO" id="GO:0004519">
    <property type="term" value="F:endonuclease activity"/>
    <property type="evidence" value="ECO:0007669"/>
    <property type="project" value="UniProtKB-UniRule"/>
</dbReference>
<evidence type="ECO:0000256" key="8">
    <source>
        <dbReference type="ARBA" id="ARBA00023211"/>
    </source>
</evidence>
<evidence type="ECO:0000256" key="2">
    <source>
        <dbReference type="ARBA" id="ARBA00022723"/>
    </source>
</evidence>
<evidence type="ECO:0000256" key="6">
    <source>
        <dbReference type="ARBA" id="ARBA00023118"/>
    </source>
</evidence>
<keyword evidence="4 10" id="KW-0378">Hydrolase</keyword>
<dbReference type="EMBL" id="FNUX01000019">
    <property type="protein sequence ID" value="SEF99531.1"/>
    <property type="molecule type" value="Genomic_DNA"/>
</dbReference>
<dbReference type="RefSeq" id="WP_103966964.1">
    <property type="nucleotide sequence ID" value="NZ_FNUX01000019.1"/>
</dbReference>
<dbReference type="OrthoDB" id="8549857at2"/>
<reference evidence="12 13" key="1">
    <citation type="submission" date="2016-10" db="EMBL/GenBank/DDBJ databases">
        <authorList>
            <person name="de Groot N.N."/>
        </authorList>
    </citation>
    <scope>NUCLEOTIDE SEQUENCE [LARGE SCALE GENOMIC DNA]</scope>
    <source>
        <strain evidence="12 13">Nm13</strain>
    </source>
</reference>
<dbReference type="Gene3D" id="3.100.10.20">
    <property type="entry name" value="CRISPR-associated endonuclease Cas1, N-terminal domain"/>
    <property type="match status" value="1"/>
</dbReference>
<feature type="binding site" evidence="10">
    <location>
        <position position="354"/>
    </location>
    <ligand>
        <name>Mn(2+)</name>
        <dbReference type="ChEBI" id="CHEBI:29035"/>
    </ligand>
</feature>
<dbReference type="InterPro" id="IPR042206">
    <property type="entry name" value="CRISPR-assoc_Cas1_C"/>
</dbReference>
<evidence type="ECO:0000256" key="10">
    <source>
        <dbReference type="HAMAP-Rule" id="MF_01470"/>
    </source>
</evidence>
<feature type="binding site" evidence="10">
    <location>
        <position position="339"/>
    </location>
    <ligand>
        <name>Mn(2+)</name>
        <dbReference type="ChEBI" id="CHEBI:29035"/>
    </ligand>
</feature>
<evidence type="ECO:0000313" key="12">
    <source>
        <dbReference type="EMBL" id="SEF99531.1"/>
    </source>
</evidence>
<dbReference type="GO" id="GO:0051607">
    <property type="term" value="P:defense response to virus"/>
    <property type="evidence" value="ECO:0007669"/>
    <property type="project" value="UniProtKB-UniRule"/>
</dbReference>
<dbReference type="PANTHER" id="PTHR34353">
    <property type="entry name" value="CRISPR-ASSOCIATED ENDONUCLEASE CAS1 1"/>
    <property type="match status" value="1"/>
</dbReference>
<accession>A0A1H5WJR9</accession>
<protein>
    <recommendedName>
        <fullName evidence="10">CRISPR-associated endonuclease Cas1</fullName>
        <ecNumber evidence="10">3.1.-.-</ecNumber>
    </recommendedName>
</protein>
<comment type="cofactor">
    <cofactor evidence="10">
        <name>Mg(2+)</name>
        <dbReference type="ChEBI" id="CHEBI:18420"/>
    </cofactor>
    <cofactor evidence="10">
        <name>Mn(2+)</name>
        <dbReference type="ChEBI" id="CHEBI:29035"/>
    </cofactor>
</comment>
<dbReference type="InterPro" id="IPR042211">
    <property type="entry name" value="CRISPR-assoc_Cas1_N"/>
</dbReference>
<keyword evidence="8 10" id="KW-0464">Manganese</keyword>
<dbReference type="InterPro" id="IPR050646">
    <property type="entry name" value="Cas1"/>
</dbReference>
<feature type="compositionally biased region" description="Basic and acidic residues" evidence="11">
    <location>
        <begin position="38"/>
        <end position="53"/>
    </location>
</feature>
<proteinExistence type="inferred from homology"/>
<comment type="similarity">
    <text evidence="10">Belongs to the CRISPR-associated endonuclease Cas1 family.</text>
</comment>
<evidence type="ECO:0000256" key="1">
    <source>
        <dbReference type="ARBA" id="ARBA00022722"/>
    </source>
</evidence>
<keyword evidence="5 10" id="KW-0460">Magnesium</keyword>
<evidence type="ECO:0000313" key="13">
    <source>
        <dbReference type="Proteomes" id="UP000236753"/>
    </source>
</evidence>
<evidence type="ECO:0000256" key="4">
    <source>
        <dbReference type="ARBA" id="ARBA00022801"/>
    </source>
</evidence>
<keyword evidence="3 10" id="KW-0255">Endonuclease</keyword>
<evidence type="ECO:0000256" key="9">
    <source>
        <dbReference type="ARBA" id="ARBA00038592"/>
    </source>
</evidence>
<dbReference type="NCBIfam" id="TIGR00287">
    <property type="entry name" value="cas1"/>
    <property type="match status" value="1"/>
</dbReference>
<sequence>MFNLICLNCKTKFATRNKLAKYCSKPCSNSGRAHLKPHKTESLSEPLHRKDNSKQTTNSVGTLHAIPAINDHRPLEVIPTDNKPAFIQFNLDGKAFAESGERWAAEAKEKDVLTLAGNGCSLQVEKGQLVLRSGYSCSTVTEREKRITRGVHAVRAIIVINTTGNLSTAAIQWCSDQRIALYVLDRDAHLTALTHAPTPHVVSLRRLQYSVETLTLAKEILYRKFDACIKCMPILAQSFTQSADSILYANTLEEMRLIEARAAIIYWSTWNNCVIKWKEKDVPIEWRGFSQRASGISGKGYKATHPVNAILNYAYAILAGQVERALQIVGLDVAVGSLHADQDGRASLVYDLMEPLRPVIDKIIFAWVTSQQWRRADFVIDRQGVIRVHPQLARIVVTKAILPDKVIREEINAYVGLLKRLGNNKLAVTR</sequence>
<evidence type="ECO:0000256" key="11">
    <source>
        <dbReference type="SAM" id="MobiDB-lite"/>
    </source>
</evidence>
<feature type="region of interest" description="Disordered" evidence="11">
    <location>
        <begin position="28"/>
        <end position="58"/>
    </location>
</feature>
<dbReference type="EC" id="3.1.-.-" evidence="10"/>
<evidence type="ECO:0000256" key="3">
    <source>
        <dbReference type="ARBA" id="ARBA00022759"/>
    </source>
</evidence>
<evidence type="ECO:0000256" key="5">
    <source>
        <dbReference type="ARBA" id="ARBA00022842"/>
    </source>
</evidence>
<evidence type="ECO:0000256" key="7">
    <source>
        <dbReference type="ARBA" id="ARBA00023125"/>
    </source>
</evidence>
<dbReference type="PANTHER" id="PTHR34353:SF2">
    <property type="entry name" value="CRISPR-ASSOCIATED ENDONUCLEASE CAS1 1"/>
    <property type="match status" value="1"/>
</dbReference>
<gene>
    <name evidence="10" type="primary">cas1</name>
    <name evidence="12" type="ORF">SAMN05216334_11912</name>
</gene>
<dbReference type="Pfam" id="PF01867">
    <property type="entry name" value="Cas_Cas1"/>
    <property type="match status" value="1"/>
</dbReference>
<comment type="function">
    <text evidence="10">CRISPR (clustered regularly interspaced short palindromic repeat), is an adaptive immune system that provides protection against mobile genetic elements (viruses, transposable elements and conjugative plasmids). CRISPR clusters contain spacers, sequences complementary to antecedent mobile elements, and target invading nucleic acids. CRISPR clusters are transcribed and processed into CRISPR RNA (crRNA). Acts as a dsDNA endonuclease. Involved in the integration of spacer DNA into the CRISPR cassette.</text>
</comment>
<organism evidence="12 13">
    <name type="scientific">Nitrosomonas ureae</name>
    <dbReference type="NCBI Taxonomy" id="44577"/>
    <lineage>
        <taxon>Bacteria</taxon>
        <taxon>Pseudomonadati</taxon>
        <taxon>Pseudomonadota</taxon>
        <taxon>Betaproteobacteria</taxon>
        <taxon>Nitrosomonadales</taxon>
        <taxon>Nitrosomonadaceae</taxon>
        <taxon>Nitrosomonas</taxon>
    </lineage>
</organism>
<feature type="binding site" evidence="10">
    <location>
        <position position="259"/>
    </location>
    <ligand>
        <name>Mn(2+)</name>
        <dbReference type="ChEBI" id="CHEBI:29035"/>
    </ligand>
</feature>
<keyword evidence="2 10" id="KW-0479">Metal-binding</keyword>
<dbReference type="GO" id="GO:0003677">
    <property type="term" value="F:DNA binding"/>
    <property type="evidence" value="ECO:0007669"/>
    <property type="project" value="UniProtKB-KW"/>
</dbReference>
<dbReference type="HAMAP" id="MF_01470">
    <property type="entry name" value="Cas1"/>
    <property type="match status" value="1"/>
</dbReference>
<dbReference type="GO" id="GO:0016787">
    <property type="term" value="F:hydrolase activity"/>
    <property type="evidence" value="ECO:0007669"/>
    <property type="project" value="UniProtKB-KW"/>
</dbReference>
<comment type="subunit">
    <text evidence="9 10">Homodimer, forms a heterotetramer with a Cas2 homodimer.</text>
</comment>